<evidence type="ECO:0000259" key="1">
    <source>
        <dbReference type="Pfam" id="PF01966"/>
    </source>
</evidence>
<protein>
    <recommendedName>
        <fullName evidence="1">HD domain-containing protein</fullName>
    </recommendedName>
</protein>
<dbReference type="PANTHER" id="PTHR38659">
    <property type="entry name" value="METAL-DEPENDENT PHOSPHOHYDROLASE"/>
    <property type="match status" value="1"/>
</dbReference>
<dbReference type="Gene3D" id="1.10.3210.10">
    <property type="entry name" value="Hypothetical protein af1432"/>
    <property type="match status" value="1"/>
</dbReference>
<dbReference type="SUPFAM" id="SSF109604">
    <property type="entry name" value="HD-domain/PDEase-like"/>
    <property type="match status" value="1"/>
</dbReference>
<dbReference type="Pfam" id="PF01966">
    <property type="entry name" value="HD"/>
    <property type="match status" value="1"/>
</dbReference>
<keyword evidence="3" id="KW-1185">Reference proteome</keyword>
<dbReference type="EMBL" id="CABWIE010000030">
    <property type="protein sequence ID" value="VWL99697.1"/>
    <property type="molecule type" value="Genomic_DNA"/>
</dbReference>
<evidence type="ECO:0000313" key="2">
    <source>
        <dbReference type="EMBL" id="VWL99697.1"/>
    </source>
</evidence>
<dbReference type="AlphaFoldDB" id="A0A5K1J812"/>
<evidence type="ECO:0000313" key="3">
    <source>
        <dbReference type="Proteomes" id="UP000361836"/>
    </source>
</evidence>
<sequence length="199" mass="22571">MSQTLTAGITRDRAFELLNEHNKDPFHITHGETVEGTMRYFAREFDPENEDFWGIVGLLHDLDWEEHEDDPMNHTIYAAEILEGEGATPELIRAIQTHTSDFNSSLPEPELQMEKILFACDELTGLIGAAVIMRPSKSVMDFTTKSLKKKFKDKRFAAGCSRDVITQGAEMLGWELPELFDRTIAAMQSFAPDRDSFQA</sequence>
<organism evidence="2 3">
    <name type="scientific">Collinsella aerofaciens</name>
    <dbReference type="NCBI Taxonomy" id="74426"/>
    <lineage>
        <taxon>Bacteria</taxon>
        <taxon>Bacillati</taxon>
        <taxon>Actinomycetota</taxon>
        <taxon>Coriobacteriia</taxon>
        <taxon>Coriobacteriales</taxon>
        <taxon>Coriobacteriaceae</taxon>
        <taxon>Collinsella</taxon>
    </lineage>
</organism>
<name>A0A5K1J812_9ACTN</name>
<feature type="domain" description="HD" evidence="1">
    <location>
        <begin position="29"/>
        <end position="123"/>
    </location>
</feature>
<proteinExistence type="predicted"/>
<dbReference type="Proteomes" id="UP000361836">
    <property type="component" value="Unassembled WGS sequence"/>
</dbReference>
<gene>
    <name evidence="2" type="ORF">KCJAJFAP_00753</name>
</gene>
<reference evidence="2 3" key="1">
    <citation type="submission" date="2019-10" db="EMBL/GenBank/DDBJ databases">
        <authorList>
            <person name="Wolf R A."/>
        </authorList>
    </citation>
    <scope>NUCLEOTIDE SEQUENCE [LARGE SCALE GENOMIC DNA]</scope>
    <source>
        <strain evidence="2">Collinsella_aerofaciens_MC2</strain>
    </source>
</reference>
<accession>A0A5K1J812</accession>
<dbReference type="InterPro" id="IPR006674">
    <property type="entry name" value="HD_domain"/>
</dbReference>
<dbReference type="RefSeq" id="WP_152076890.1">
    <property type="nucleotide sequence ID" value="NZ_CAAKNU010000108.1"/>
</dbReference>
<dbReference type="PANTHER" id="PTHR38659:SF2">
    <property type="entry name" value="HDIG DOMAIN PROTEIN"/>
    <property type="match status" value="1"/>
</dbReference>